<feature type="region of interest" description="Disordered" evidence="1">
    <location>
        <begin position="147"/>
        <end position="169"/>
    </location>
</feature>
<evidence type="ECO:0000313" key="2">
    <source>
        <dbReference type="EMBL" id="KAL2272867.1"/>
    </source>
</evidence>
<dbReference type="EMBL" id="JBAWTH010000211">
    <property type="protein sequence ID" value="KAL2272867.1"/>
    <property type="molecule type" value="Genomic_DNA"/>
</dbReference>
<evidence type="ECO:0000313" key="3">
    <source>
        <dbReference type="Proteomes" id="UP001600888"/>
    </source>
</evidence>
<organism evidence="2 3">
    <name type="scientific">Diaporthe vaccinii</name>
    <dbReference type="NCBI Taxonomy" id="105482"/>
    <lineage>
        <taxon>Eukaryota</taxon>
        <taxon>Fungi</taxon>
        <taxon>Dikarya</taxon>
        <taxon>Ascomycota</taxon>
        <taxon>Pezizomycotina</taxon>
        <taxon>Sordariomycetes</taxon>
        <taxon>Sordariomycetidae</taxon>
        <taxon>Diaporthales</taxon>
        <taxon>Diaporthaceae</taxon>
        <taxon>Diaporthe</taxon>
        <taxon>Diaporthe eres species complex</taxon>
    </lineage>
</organism>
<accession>A0ABR4DTG2</accession>
<reference evidence="2 3" key="1">
    <citation type="submission" date="2024-03" db="EMBL/GenBank/DDBJ databases">
        <title>A high-quality draft genome sequence of Diaporthe vaccinii, a causative agent of upright dieback and viscid rot disease in cranberry plants.</title>
        <authorList>
            <person name="Sarrasin M."/>
            <person name="Lang B.F."/>
            <person name="Burger G."/>
        </authorList>
    </citation>
    <scope>NUCLEOTIDE SEQUENCE [LARGE SCALE GENOMIC DNA]</scope>
    <source>
        <strain evidence="2 3">IS7</strain>
    </source>
</reference>
<sequence>MTMMIPWELMYNPNVQKHNRKSDPVTVTPCHEQPKRADRKMKSKTANTSNLQLLARVLARLASLLGQEDTTLGDGDVTQELVQLLIVPDGELQVTGDDTCLLVVTGGVASQLENLSSEVLEDGGQVDGSTGTDTLGVVALAEKTVDTADGERQTSLGGTTAESGSAADRGETHDCALLEPLALPPDLPPPVILMVVGWGE</sequence>
<protein>
    <submittedName>
        <fullName evidence="2">Uncharacterized protein</fullName>
    </submittedName>
</protein>
<proteinExistence type="predicted"/>
<feature type="region of interest" description="Disordered" evidence="1">
    <location>
        <begin position="18"/>
        <end position="45"/>
    </location>
</feature>
<gene>
    <name evidence="2" type="ORF">FJTKL_05932</name>
</gene>
<name>A0ABR4DTG2_9PEZI</name>
<keyword evidence="3" id="KW-1185">Reference proteome</keyword>
<comment type="caution">
    <text evidence="2">The sequence shown here is derived from an EMBL/GenBank/DDBJ whole genome shotgun (WGS) entry which is preliminary data.</text>
</comment>
<feature type="compositionally biased region" description="Polar residues" evidence="1">
    <location>
        <begin position="153"/>
        <end position="163"/>
    </location>
</feature>
<dbReference type="Proteomes" id="UP001600888">
    <property type="component" value="Unassembled WGS sequence"/>
</dbReference>
<evidence type="ECO:0000256" key="1">
    <source>
        <dbReference type="SAM" id="MobiDB-lite"/>
    </source>
</evidence>